<dbReference type="SUPFAM" id="SSF56276">
    <property type="entry name" value="S-adenosylmethionine decarboxylase"/>
    <property type="match status" value="1"/>
</dbReference>
<dbReference type="GO" id="GO:0004014">
    <property type="term" value="F:adenosylmethionine decarboxylase activity"/>
    <property type="evidence" value="ECO:0007669"/>
    <property type="project" value="InterPro"/>
</dbReference>
<evidence type="ECO:0000256" key="2">
    <source>
        <dbReference type="ARBA" id="ARBA00022793"/>
    </source>
</evidence>
<dbReference type="Gene3D" id="3.60.90.10">
    <property type="entry name" value="S-adenosylmethionine decarboxylase"/>
    <property type="match status" value="1"/>
</dbReference>
<dbReference type="Pfam" id="PF02675">
    <property type="entry name" value="AdoMet_dc"/>
    <property type="match status" value="1"/>
</dbReference>
<name>A0A0F9GG78_9ZZZZ</name>
<dbReference type="GO" id="GO:0008295">
    <property type="term" value="P:spermidine biosynthetic process"/>
    <property type="evidence" value="ECO:0007669"/>
    <property type="project" value="InterPro"/>
</dbReference>
<comment type="cofactor">
    <cofactor evidence="1">
        <name>pyruvate</name>
        <dbReference type="ChEBI" id="CHEBI:15361"/>
    </cofactor>
</comment>
<evidence type="ECO:0000256" key="5">
    <source>
        <dbReference type="ARBA" id="ARBA00023145"/>
    </source>
</evidence>
<keyword evidence="2" id="KW-0210">Decarboxylase</keyword>
<keyword evidence="4" id="KW-0620">Polyamine biosynthesis</keyword>
<sequence>MYGKELILDIHNCDVSKFNRKDIEAYLVELCDDIIDMERADIYWWDYEDEPEEYAKAPAHLKGISCVQFIMTSTIVIHSLEDLSKIFVDIFSCKDFDDAETAKFTADYFGGEIATEEAIERL</sequence>
<keyword evidence="8" id="KW-0670">Pyruvate</keyword>
<dbReference type="InterPro" id="IPR016067">
    <property type="entry name" value="S-AdoMet_deCO2ase_core"/>
</dbReference>
<dbReference type="InterPro" id="IPR003826">
    <property type="entry name" value="AdoMetDC_fam_prok"/>
</dbReference>
<gene>
    <name evidence="9" type="ORF">LCGC14_2187570</name>
</gene>
<evidence type="ECO:0000256" key="8">
    <source>
        <dbReference type="ARBA" id="ARBA00023317"/>
    </source>
</evidence>
<evidence type="ECO:0000256" key="7">
    <source>
        <dbReference type="ARBA" id="ARBA00023270"/>
    </source>
</evidence>
<evidence type="ECO:0000256" key="6">
    <source>
        <dbReference type="ARBA" id="ARBA00023239"/>
    </source>
</evidence>
<dbReference type="AlphaFoldDB" id="A0A0F9GG78"/>
<keyword evidence="7" id="KW-0704">Schiff base</keyword>
<keyword evidence="6" id="KW-0456">Lyase</keyword>
<protein>
    <recommendedName>
        <fullName evidence="10">S-adenosylmethionine decarboxylase proenzyme</fullName>
    </recommendedName>
</protein>
<accession>A0A0F9GG78</accession>
<reference evidence="9" key="1">
    <citation type="journal article" date="2015" name="Nature">
        <title>Complex archaea that bridge the gap between prokaryotes and eukaryotes.</title>
        <authorList>
            <person name="Spang A."/>
            <person name="Saw J.H."/>
            <person name="Jorgensen S.L."/>
            <person name="Zaremba-Niedzwiedzka K."/>
            <person name="Martijn J."/>
            <person name="Lind A.E."/>
            <person name="van Eijk R."/>
            <person name="Schleper C."/>
            <person name="Guy L."/>
            <person name="Ettema T.J."/>
        </authorList>
    </citation>
    <scope>NUCLEOTIDE SEQUENCE</scope>
</reference>
<evidence type="ECO:0000256" key="4">
    <source>
        <dbReference type="ARBA" id="ARBA00023115"/>
    </source>
</evidence>
<dbReference type="EMBL" id="LAZR01028565">
    <property type="protein sequence ID" value="KKL62202.1"/>
    <property type="molecule type" value="Genomic_DNA"/>
</dbReference>
<evidence type="ECO:0000313" key="9">
    <source>
        <dbReference type="EMBL" id="KKL62202.1"/>
    </source>
</evidence>
<keyword evidence="3" id="KW-0068">Autocatalytic cleavage</keyword>
<evidence type="ECO:0000256" key="3">
    <source>
        <dbReference type="ARBA" id="ARBA00022813"/>
    </source>
</evidence>
<keyword evidence="5" id="KW-0865">Zymogen</keyword>
<evidence type="ECO:0008006" key="10">
    <source>
        <dbReference type="Google" id="ProtNLM"/>
    </source>
</evidence>
<evidence type="ECO:0000256" key="1">
    <source>
        <dbReference type="ARBA" id="ARBA00001928"/>
    </source>
</evidence>
<organism evidence="9">
    <name type="scientific">marine sediment metagenome</name>
    <dbReference type="NCBI Taxonomy" id="412755"/>
    <lineage>
        <taxon>unclassified sequences</taxon>
        <taxon>metagenomes</taxon>
        <taxon>ecological metagenomes</taxon>
    </lineage>
</organism>
<proteinExistence type="predicted"/>
<comment type="caution">
    <text evidence="9">The sequence shown here is derived from an EMBL/GenBank/DDBJ whole genome shotgun (WGS) entry which is preliminary data.</text>
</comment>